<reference evidence="1" key="1">
    <citation type="submission" date="2024-06" db="UniProtKB">
        <authorList>
            <consortium name="Ensembl"/>
        </authorList>
    </citation>
    <scope>IDENTIFICATION</scope>
</reference>
<proteinExistence type="predicted"/>
<evidence type="ECO:0000313" key="1">
    <source>
        <dbReference type="Ensembl" id="ENSMPUP00000016300.1"/>
    </source>
</evidence>
<dbReference type="GeneTree" id="ENSGT01150000287270"/>
<protein>
    <submittedName>
        <fullName evidence="1">Uncharacterized protein</fullName>
    </submittedName>
</protein>
<sequence length="45" mass="5425">MWSIYTMDYDASIRKDEYPTFVSTWTGLEEILLSEISQAEREKKY</sequence>
<accession>M3YY90</accession>
<dbReference type="AlphaFoldDB" id="M3YY90"/>
<name>M3YY90_MUSPF</name>
<dbReference type="EMBL" id="AEYP01044942">
    <property type="status" value="NOT_ANNOTATED_CDS"/>
    <property type="molecule type" value="Genomic_DNA"/>
</dbReference>
<dbReference type="EMBL" id="AEYP01044943">
    <property type="status" value="NOT_ANNOTATED_CDS"/>
    <property type="molecule type" value="Genomic_DNA"/>
</dbReference>
<dbReference type="InParanoid" id="M3YY90"/>
<dbReference type="EMBL" id="AEYP01044945">
    <property type="status" value="NOT_ANNOTATED_CDS"/>
    <property type="molecule type" value="Genomic_DNA"/>
</dbReference>
<dbReference type="Ensembl" id="ENSMPUT00000016545.1">
    <property type="protein sequence ID" value="ENSMPUP00000016300.1"/>
    <property type="gene ID" value="ENSMPUG00000016404.1"/>
</dbReference>
<dbReference type="EMBL" id="AEYP01044944">
    <property type="status" value="NOT_ANNOTATED_CDS"/>
    <property type="molecule type" value="Genomic_DNA"/>
</dbReference>
<dbReference type="HOGENOM" id="CLU_3207465_0_0_1"/>
<organism evidence="1">
    <name type="scientific">Mustela putorius furo</name>
    <name type="common">European domestic ferret</name>
    <name type="synonym">Mustela furo</name>
    <dbReference type="NCBI Taxonomy" id="9669"/>
    <lineage>
        <taxon>Eukaryota</taxon>
        <taxon>Metazoa</taxon>
        <taxon>Chordata</taxon>
        <taxon>Craniata</taxon>
        <taxon>Vertebrata</taxon>
        <taxon>Euteleostomi</taxon>
        <taxon>Mammalia</taxon>
        <taxon>Eutheria</taxon>
        <taxon>Laurasiatheria</taxon>
        <taxon>Carnivora</taxon>
        <taxon>Caniformia</taxon>
        <taxon>Musteloidea</taxon>
        <taxon>Mustelidae</taxon>
        <taxon>Mustelinae</taxon>
        <taxon>Mustela</taxon>
    </lineage>
</organism>